<evidence type="ECO:0000313" key="2">
    <source>
        <dbReference type="EMBL" id="QDT14540.1"/>
    </source>
</evidence>
<protein>
    <submittedName>
        <fullName evidence="2">Uncharacterized protein</fullName>
    </submittedName>
</protein>
<evidence type="ECO:0000313" key="3">
    <source>
        <dbReference type="Proteomes" id="UP000318741"/>
    </source>
</evidence>
<feature type="transmembrane region" description="Helical" evidence="1">
    <location>
        <begin position="74"/>
        <end position="98"/>
    </location>
</feature>
<dbReference type="KEGG" id="acaf:CA12_06150"/>
<dbReference type="RefSeq" id="WP_145357426.1">
    <property type="nucleotide sequence ID" value="NZ_CP036265.1"/>
</dbReference>
<dbReference type="EMBL" id="CP036265">
    <property type="protein sequence ID" value="QDT14540.1"/>
    <property type="molecule type" value="Genomic_DNA"/>
</dbReference>
<sequence>MNDADLPADLEFDPEPDDAAARLSNRQAYNVVTDTVTGVNVRWQDNLAGCLGVIVGLPLGALLGWAFGGRDAGLWAAVGGLGGVFGGLALSGVGVMILRGVGHLRGRHD</sequence>
<keyword evidence="1" id="KW-0812">Transmembrane</keyword>
<organism evidence="2 3">
    <name type="scientific">Alienimonas californiensis</name>
    <dbReference type="NCBI Taxonomy" id="2527989"/>
    <lineage>
        <taxon>Bacteria</taxon>
        <taxon>Pseudomonadati</taxon>
        <taxon>Planctomycetota</taxon>
        <taxon>Planctomycetia</taxon>
        <taxon>Planctomycetales</taxon>
        <taxon>Planctomycetaceae</taxon>
        <taxon>Alienimonas</taxon>
    </lineage>
</organism>
<feature type="transmembrane region" description="Helical" evidence="1">
    <location>
        <begin position="47"/>
        <end position="68"/>
    </location>
</feature>
<evidence type="ECO:0000256" key="1">
    <source>
        <dbReference type="SAM" id="Phobius"/>
    </source>
</evidence>
<name>A0A517P584_9PLAN</name>
<dbReference type="AlphaFoldDB" id="A0A517P584"/>
<dbReference type="Proteomes" id="UP000318741">
    <property type="component" value="Chromosome"/>
</dbReference>
<reference evidence="2 3" key="1">
    <citation type="submission" date="2019-02" db="EMBL/GenBank/DDBJ databases">
        <title>Deep-cultivation of Planctomycetes and their phenomic and genomic characterization uncovers novel biology.</title>
        <authorList>
            <person name="Wiegand S."/>
            <person name="Jogler M."/>
            <person name="Boedeker C."/>
            <person name="Pinto D."/>
            <person name="Vollmers J."/>
            <person name="Rivas-Marin E."/>
            <person name="Kohn T."/>
            <person name="Peeters S.H."/>
            <person name="Heuer A."/>
            <person name="Rast P."/>
            <person name="Oberbeckmann S."/>
            <person name="Bunk B."/>
            <person name="Jeske O."/>
            <person name="Meyerdierks A."/>
            <person name="Storesund J.E."/>
            <person name="Kallscheuer N."/>
            <person name="Luecker S."/>
            <person name="Lage O.M."/>
            <person name="Pohl T."/>
            <person name="Merkel B.J."/>
            <person name="Hornburger P."/>
            <person name="Mueller R.-W."/>
            <person name="Bruemmer F."/>
            <person name="Labrenz M."/>
            <person name="Spormann A.M."/>
            <person name="Op den Camp H."/>
            <person name="Overmann J."/>
            <person name="Amann R."/>
            <person name="Jetten M.S.M."/>
            <person name="Mascher T."/>
            <person name="Medema M.H."/>
            <person name="Devos D.P."/>
            <person name="Kaster A.-K."/>
            <person name="Ovreas L."/>
            <person name="Rohde M."/>
            <person name="Galperin M.Y."/>
            <person name="Jogler C."/>
        </authorList>
    </citation>
    <scope>NUCLEOTIDE SEQUENCE [LARGE SCALE GENOMIC DNA]</scope>
    <source>
        <strain evidence="2 3">CA12</strain>
    </source>
</reference>
<gene>
    <name evidence="2" type="ORF">CA12_06150</name>
</gene>
<keyword evidence="1" id="KW-1133">Transmembrane helix</keyword>
<keyword evidence="3" id="KW-1185">Reference proteome</keyword>
<accession>A0A517P584</accession>
<keyword evidence="1" id="KW-0472">Membrane</keyword>
<proteinExistence type="predicted"/>